<proteinExistence type="predicted"/>
<dbReference type="EMBL" id="JAKGAS010000003">
    <property type="protein sequence ID" value="MCF2948060.1"/>
    <property type="molecule type" value="Genomic_DNA"/>
</dbReference>
<dbReference type="SUPFAM" id="SSF47413">
    <property type="entry name" value="lambda repressor-like DNA-binding domains"/>
    <property type="match status" value="1"/>
</dbReference>
<accession>A0ABS9D6L2</accession>
<keyword evidence="2" id="KW-0238">DNA-binding</keyword>
<dbReference type="Proteomes" id="UP001521137">
    <property type="component" value="Unassembled WGS sequence"/>
</dbReference>
<comment type="caution">
    <text evidence="2">The sequence shown here is derived from an EMBL/GenBank/DDBJ whole genome shotgun (WGS) entry which is preliminary data.</text>
</comment>
<dbReference type="PANTHER" id="PTHR40455:SF1">
    <property type="entry name" value="ANTITOXIN HIGA"/>
    <property type="match status" value="1"/>
</dbReference>
<evidence type="ECO:0000313" key="2">
    <source>
        <dbReference type="EMBL" id="MCF2948060.1"/>
    </source>
</evidence>
<keyword evidence="3" id="KW-1185">Reference proteome</keyword>
<dbReference type="PROSITE" id="PS50943">
    <property type="entry name" value="HTH_CROC1"/>
    <property type="match status" value="1"/>
</dbReference>
<dbReference type="GO" id="GO:0003677">
    <property type="term" value="F:DNA binding"/>
    <property type="evidence" value="ECO:0007669"/>
    <property type="project" value="UniProtKB-KW"/>
</dbReference>
<protein>
    <submittedName>
        <fullName evidence="2">DNA-binding protein</fullName>
    </submittedName>
</protein>
<sequence>MNIKPIKNQQDYELAMVTIEKLWDARPGSAEADELDVLATLVESYEKKQFEIAAPDPVAAIKFRMEQQGLSDADLVSALGQRSRVSEILNKKRKLSISMIRNLHQQLQIPLESLISDYPLVK</sequence>
<reference evidence="2 3" key="1">
    <citation type="submission" date="2022-01" db="EMBL/GenBank/DDBJ databases">
        <title>Paraglaciecola sp. G1-23.</title>
        <authorList>
            <person name="Jin M.S."/>
            <person name="Han D.M."/>
            <person name="Kim H.M."/>
            <person name="Jeon C.O."/>
        </authorList>
    </citation>
    <scope>NUCLEOTIDE SEQUENCE [LARGE SCALE GENOMIC DNA]</scope>
    <source>
        <strain evidence="2 3">G1-23</strain>
    </source>
</reference>
<evidence type="ECO:0000313" key="3">
    <source>
        <dbReference type="Proteomes" id="UP001521137"/>
    </source>
</evidence>
<dbReference type="RefSeq" id="WP_235311629.1">
    <property type="nucleotide sequence ID" value="NZ_JAKGAS010000003.1"/>
</dbReference>
<dbReference type="Gene3D" id="1.10.260.40">
    <property type="entry name" value="lambda repressor-like DNA-binding domains"/>
    <property type="match status" value="1"/>
</dbReference>
<gene>
    <name evidence="2" type="ORF">L0668_08080</name>
</gene>
<evidence type="ECO:0000259" key="1">
    <source>
        <dbReference type="PROSITE" id="PS50943"/>
    </source>
</evidence>
<dbReference type="InterPro" id="IPR039060">
    <property type="entry name" value="Antitox_HigA"/>
</dbReference>
<organism evidence="2 3">
    <name type="scientific">Paraglaciecola algarum</name>
    <dbReference type="NCBI Taxonomy" id="3050085"/>
    <lineage>
        <taxon>Bacteria</taxon>
        <taxon>Pseudomonadati</taxon>
        <taxon>Pseudomonadota</taxon>
        <taxon>Gammaproteobacteria</taxon>
        <taxon>Alteromonadales</taxon>
        <taxon>Alteromonadaceae</taxon>
        <taxon>Paraglaciecola</taxon>
    </lineage>
</organism>
<name>A0ABS9D6L2_9ALTE</name>
<feature type="domain" description="HTH cro/C1-type" evidence="1">
    <location>
        <begin position="61"/>
        <end position="114"/>
    </location>
</feature>
<dbReference type="PANTHER" id="PTHR40455">
    <property type="entry name" value="ANTITOXIN HIGA"/>
    <property type="match status" value="1"/>
</dbReference>
<dbReference type="InterPro" id="IPR001387">
    <property type="entry name" value="Cro/C1-type_HTH"/>
</dbReference>
<dbReference type="InterPro" id="IPR010982">
    <property type="entry name" value="Lambda_DNA-bd_dom_sf"/>
</dbReference>